<dbReference type="Proteomes" id="UP000184432">
    <property type="component" value="Unassembled WGS sequence"/>
</dbReference>
<keyword evidence="1" id="KW-1133">Transmembrane helix</keyword>
<dbReference type="InterPro" id="IPR025461">
    <property type="entry name" value="ABA4-like"/>
</dbReference>
<feature type="transmembrane region" description="Helical" evidence="1">
    <location>
        <begin position="78"/>
        <end position="98"/>
    </location>
</feature>
<name>A0A1M6B2C4_9FLAO</name>
<reference evidence="3" key="1">
    <citation type="submission" date="2016-11" db="EMBL/GenBank/DDBJ databases">
        <authorList>
            <person name="Varghese N."/>
            <person name="Submissions S."/>
        </authorList>
    </citation>
    <scope>NUCLEOTIDE SEQUENCE [LARGE SCALE GENOMIC DNA]</scope>
    <source>
        <strain evidence="3">DSM 22623</strain>
    </source>
</reference>
<organism evidence="2 3">
    <name type="scientific">Aquimarina spongiae</name>
    <dbReference type="NCBI Taxonomy" id="570521"/>
    <lineage>
        <taxon>Bacteria</taxon>
        <taxon>Pseudomonadati</taxon>
        <taxon>Bacteroidota</taxon>
        <taxon>Flavobacteriia</taxon>
        <taxon>Flavobacteriales</taxon>
        <taxon>Flavobacteriaceae</taxon>
        <taxon>Aquimarina</taxon>
    </lineage>
</organism>
<keyword evidence="1" id="KW-0812">Transmembrane</keyword>
<evidence type="ECO:0000313" key="3">
    <source>
        <dbReference type="Proteomes" id="UP000184432"/>
    </source>
</evidence>
<dbReference type="Pfam" id="PF14108">
    <property type="entry name" value="ABA4-like"/>
    <property type="match status" value="1"/>
</dbReference>
<gene>
    <name evidence="2" type="ORF">SAMN04488508_101593</name>
</gene>
<keyword evidence="3" id="KW-1185">Reference proteome</keyword>
<evidence type="ECO:0000313" key="2">
    <source>
        <dbReference type="EMBL" id="SHI42881.1"/>
    </source>
</evidence>
<evidence type="ECO:0000256" key="1">
    <source>
        <dbReference type="SAM" id="Phobius"/>
    </source>
</evidence>
<keyword evidence="1" id="KW-0472">Membrane</keyword>
<accession>A0A1M6B2C4</accession>
<dbReference type="EMBL" id="FQYP01000001">
    <property type="protein sequence ID" value="SHI42881.1"/>
    <property type="molecule type" value="Genomic_DNA"/>
</dbReference>
<feature type="transmembrane region" description="Helical" evidence="1">
    <location>
        <begin position="110"/>
        <end position="132"/>
    </location>
</feature>
<evidence type="ECO:0008006" key="4">
    <source>
        <dbReference type="Google" id="ProtNLM"/>
    </source>
</evidence>
<feature type="transmembrane region" description="Helical" evidence="1">
    <location>
        <begin position="6"/>
        <end position="27"/>
    </location>
</feature>
<dbReference type="STRING" id="570521.SAMN04488508_101593"/>
<dbReference type="OrthoDB" id="345237at2"/>
<proteinExistence type="predicted"/>
<dbReference type="RefSeq" id="WP_073313721.1">
    <property type="nucleotide sequence ID" value="NZ_FQYP01000001.1"/>
</dbReference>
<protein>
    <recommendedName>
        <fullName evidence="4">DUF4281 domain-containing protein</fullName>
    </recommendedName>
</protein>
<sequence>MSPEQMFSIANMMAMPMWIIMIILPNWRATRFLVDYKVIPLLLSVVYVIYIFLSIQGGGGLDFGSLGSVMQLFTVKNAVIAGWVHYLAFDLLIGMWMINQNRKLKIHPVLMAPCLFATFMLGPVGFLLFTIIKSIKNQKNEQV</sequence>
<feature type="transmembrane region" description="Helical" evidence="1">
    <location>
        <begin position="39"/>
        <end position="58"/>
    </location>
</feature>
<dbReference type="AlphaFoldDB" id="A0A1M6B2C4"/>